<dbReference type="PROSITE" id="PS51553">
    <property type="entry name" value="GMPS_ATP_PPASE"/>
    <property type="match status" value="1"/>
</dbReference>
<keyword evidence="9" id="KW-1185">Reference proteome</keyword>
<dbReference type="OrthoDB" id="1724632at2759"/>
<feature type="binding site" evidence="6">
    <location>
        <begin position="3"/>
        <end position="9"/>
    </location>
    <ligand>
        <name>ATP</name>
        <dbReference type="ChEBI" id="CHEBI:30616"/>
    </ligand>
</feature>
<dbReference type="SUPFAM" id="SSF52402">
    <property type="entry name" value="Adenine nucleotide alpha hydrolases-like"/>
    <property type="match status" value="1"/>
</dbReference>
<evidence type="ECO:0000256" key="6">
    <source>
        <dbReference type="PROSITE-ProRule" id="PRU00886"/>
    </source>
</evidence>
<dbReference type="Proteomes" id="UP000031036">
    <property type="component" value="Unassembled WGS sequence"/>
</dbReference>
<keyword evidence="4 6" id="KW-0658">Purine biosynthesis</keyword>
<comment type="caution">
    <text evidence="8">The sequence shown here is derived from an EMBL/GenBank/DDBJ whole genome shotgun (WGS) entry which is preliminary data.</text>
</comment>
<organism evidence="8 9">
    <name type="scientific">Toxocara canis</name>
    <name type="common">Canine roundworm</name>
    <dbReference type="NCBI Taxonomy" id="6265"/>
    <lineage>
        <taxon>Eukaryota</taxon>
        <taxon>Metazoa</taxon>
        <taxon>Ecdysozoa</taxon>
        <taxon>Nematoda</taxon>
        <taxon>Chromadorea</taxon>
        <taxon>Rhabditida</taxon>
        <taxon>Spirurina</taxon>
        <taxon>Ascaridomorpha</taxon>
        <taxon>Ascaridoidea</taxon>
        <taxon>Toxocaridae</taxon>
        <taxon>Toxocara</taxon>
    </lineage>
</organism>
<proteinExistence type="predicted"/>
<dbReference type="Gene3D" id="3.40.50.620">
    <property type="entry name" value="HUPs"/>
    <property type="match status" value="1"/>
</dbReference>
<evidence type="ECO:0000259" key="7">
    <source>
        <dbReference type="PROSITE" id="PS51553"/>
    </source>
</evidence>
<reference evidence="8 9" key="1">
    <citation type="submission" date="2014-11" db="EMBL/GenBank/DDBJ databases">
        <title>Genetic blueprint of the zoonotic pathogen Toxocara canis.</title>
        <authorList>
            <person name="Zhu X.-Q."/>
            <person name="Korhonen P.K."/>
            <person name="Cai H."/>
            <person name="Young N.D."/>
            <person name="Nejsum P."/>
            <person name="von Samson-Himmelstjerna G."/>
            <person name="Boag P.R."/>
            <person name="Tan P."/>
            <person name="Li Q."/>
            <person name="Min J."/>
            <person name="Yang Y."/>
            <person name="Wang X."/>
            <person name="Fang X."/>
            <person name="Hall R.S."/>
            <person name="Hofmann A."/>
            <person name="Sternberg P.W."/>
            <person name="Jex A.R."/>
            <person name="Gasser R.B."/>
        </authorList>
    </citation>
    <scope>NUCLEOTIDE SEQUENCE [LARGE SCALE GENOMIC DNA]</scope>
    <source>
        <strain evidence="8">PN_DK_2014</strain>
    </source>
</reference>
<name>A0A0B2UQN8_TOXCA</name>
<evidence type="ECO:0000256" key="5">
    <source>
        <dbReference type="ARBA" id="ARBA00022840"/>
    </source>
</evidence>
<dbReference type="InterPro" id="IPR014729">
    <property type="entry name" value="Rossmann-like_a/b/a_fold"/>
</dbReference>
<dbReference type="GO" id="GO:0005524">
    <property type="term" value="F:ATP binding"/>
    <property type="evidence" value="ECO:0007669"/>
    <property type="project" value="UniProtKB-UniRule"/>
</dbReference>
<evidence type="ECO:0000256" key="3">
    <source>
        <dbReference type="ARBA" id="ARBA00022749"/>
    </source>
</evidence>
<dbReference type="InterPro" id="IPR025777">
    <property type="entry name" value="GMPS_ATP_PPase_dom"/>
</dbReference>
<gene>
    <name evidence="8" type="primary">M106.4</name>
    <name evidence="8" type="ORF">Tcan_02172</name>
</gene>
<evidence type="ECO:0000256" key="2">
    <source>
        <dbReference type="ARBA" id="ARBA00022741"/>
    </source>
</evidence>
<sequence length="151" mass="17094">MVSGGVDSTVCAALMHKALGPEKVIAIHIDNGFMRYKESDRVIEALNKLNLSVKRYNAFHSFISGTVTINGIKSVPLRRVTQPELKRRIIGDTFMRVKDSVMEEVYISFILIGHWFRNRMPQTGEFHSYEIVTLLLARGRENNLSGNLNGE</sequence>
<keyword evidence="5 6" id="KW-0067">ATP-binding</keyword>
<evidence type="ECO:0000256" key="4">
    <source>
        <dbReference type="ARBA" id="ARBA00022755"/>
    </source>
</evidence>
<dbReference type="PANTHER" id="PTHR11922:SF2">
    <property type="entry name" value="GMP SYNTHASE [GLUTAMINE-HYDROLYZING]"/>
    <property type="match status" value="1"/>
</dbReference>
<dbReference type="GO" id="GO:0005829">
    <property type="term" value="C:cytosol"/>
    <property type="evidence" value="ECO:0007669"/>
    <property type="project" value="TreeGrafter"/>
</dbReference>
<dbReference type="EMBL" id="JPKZ01021762">
    <property type="protein sequence ID" value="KHN71564.1"/>
    <property type="molecule type" value="Genomic_DNA"/>
</dbReference>
<dbReference type="InterPro" id="IPR022310">
    <property type="entry name" value="NAD/GMP_synthase"/>
</dbReference>
<evidence type="ECO:0000313" key="9">
    <source>
        <dbReference type="Proteomes" id="UP000031036"/>
    </source>
</evidence>
<dbReference type="PANTHER" id="PTHR11922">
    <property type="entry name" value="GMP SYNTHASE-RELATED"/>
    <property type="match status" value="1"/>
</dbReference>
<keyword evidence="3 6" id="KW-0332">GMP biosynthesis</keyword>
<keyword evidence="2 6" id="KW-0547">Nucleotide-binding</keyword>
<evidence type="ECO:0000256" key="1">
    <source>
        <dbReference type="ARBA" id="ARBA00022598"/>
    </source>
</evidence>
<feature type="domain" description="GMPS ATP-PPase" evidence="7">
    <location>
        <begin position="1"/>
        <end position="151"/>
    </location>
</feature>
<evidence type="ECO:0000313" key="8">
    <source>
        <dbReference type="EMBL" id="KHN71564.1"/>
    </source>
</evidence>
<keyword evidence="1" id="KW-0436">Ligase</keyword>
<dbReference type="GO" id="GO:0003921">
    <property type="term" value="F:GMP synthase activity"/>
    <property type="evidence" value="ECO:0007669"/>
    <property type="project" value="InterPro"/>
</dbReference>
<accession>A0A0B2UQN8</accession>
<dbReference type="STRING" id="6265.A0A0B2UQN8"/>
<protein>
    <submittedName>
        <fullName evidence="8">Putative GMP synthase [glutamine-hydrolyzing]</fullName>
    </submittedName>
</protein>
<dbReference type="Pfam" id="PF02540">
    <property type="entry name" value="NAD_synthase"/>
    <property type="match status" value="1"/>
</dbReference>
<dbReference type="AlphaFoldDB" id="A0A0B2UQN8"/>